<evidence type="ECO:0000256" key="1">
    <source>
        <dbReference type="SAM" id="MobiDB-lite"/>
    </source>
</evidence>
<organism evidence="2 3">
    <name type="scientific">Ancylostoma ceylanicum</name>
    <dbReference type="NCBI Taxonomy" id="53326"/>
    <lineage>
        <taxon>Eukaryota</taxon>
        <taxon>Metazoa</taxon>
        <taxon>Ecdysozoa</taxon>
        <taxon>Nematoda</taxon>
        <taxon>Chromadorea</taxon>
        <taxon>Rhabditida</taxon>
        <taxon>Rhabditina</taxon>
        <taxon>Rhabditomorpha</taxon>
        <taxon>Strongyloidea</taxon>
        <taxon>Ancylostomatidae</taxon>
        <taxon>Ancylostomatinae</taxon>
        <taxon>Ancylostoma</taxon>
    </lineage>
</organism>
<name>A0A0D6L773_9BILA</name>
<protein>
    <submittedName>
        <fullName evidence="2">Uncharacterized protein</fullName>
    </submittedName>
</protein>
<evidence type="ECO:0000313" key="3">
    <source>
        <dbReference type="Proteomes" id="UP000054495"/>
    </source>
</evidence>
<dbReference type="Proteomes" id="UP000054495">
    <property type="component" value="Unassembled WGS sequence"/>
</dbReference>
<feature type="region of interest" description="Disordered" evidence="1">
    <location>
        <begin position="1"/>
        <end position="51"/>
    </location>
</feature>
<sequence>MALRNSSRLGMRPSGAARATRRCTSSSEVASDPSGETLLEREGEGDRDPLDVVDDDLELLDEVICKKESEWSKLQLLCGERVAIEEAKREVENIEFND</sequence>
<dbReference type="AlphaFoldDB" id="A0A0D6L773"/>
<accession>A0A0D6L773</accession>
<evidence type="ECO:0000313" key="2">
    <source>
        <dbReference type="EMBL" id="EPB67580.1"/>
    </source>
</evidence>
<gene>
    <name evidence="2" type="ORF">ANCCEY_13329</name>
</gene>
<keyword evidence="3" id="KW-1185">Reference proteome</keyword>
<proteinExistence type="predicted"/>
<dbReference type="EMBL" id="KE125638">
    <property type="protein sequence ID" value="EPB67580.1"/>
    <property type="molecule type" value="Genomic_DNA"/>
</dbReference>
<feature type="compositionally biased region" description="Basic and acidic residues" evidence="1">
    <location>
        <begin position="38"/>
        <end position="50"/>
    </location>
</feature>
<reference evidence="2 3" key="1">
    <citation type="submission" date="2013-05" db="EMBL/GenBank/DDBJ databases">
        <title>Draft genome of the parasitic nematode Anyclostoma ceylanicum.</title>
        <authorList>
            <person name="Mitreva M."/>
        </authorList>
    </citation>
    <scope>NUCLEOTIDE SEQUENCE [LARGE SCALE GENOMIC DNA]</scope>
</reference>